<dbReference type="InterPro" id="IPR056354">
    <property type="entry name" value="Microp_dom_apicomplexa_5"/>
</dbReference>
<proteinExistence type="predicted"/>
<reference evidence="2 3" key="1">
    <citation type="journal article" date="2007" name="PLoS Pathog.">
        <title>Genome sequence of Babesia bovis and comparative analysis of apicomplexan hemoprotozoa.</title>
        <authorList>
            <person name="Brayton K.A."/>
            <person name="Lau A.O.T."/>
            <person name="Herndon D.R."/>
            <person name="Hannick L."/>
            <person name="Kappmeyer L.S."/>
            <person name="Berens S.J."/>
            <person name="Bidwell S.L."/>
            <person name="Brown W.C."/>
            <person name="Crabtree J."/>
            <person name="Fadrosh D."/>
            <person name="Feldblum T."/>
            <person name="Forberger H.A."/>
            <person name="Haas B.J."/>
            <person name="Howell J.M."/>
            <person name="Khouri H."/>
            <person name="Koo H."/>
            <person name="Mann D.J."/>
            <person name="Norimine J."/>
            <person name="Paulsen I.T."/>
            <person name="Radune D."/>
            <person name="Ren Q."/>
            <person name="Smith R.K. Jr."/>
            <person name="Suarez C.E."/>
            <person name="White O."/>
            <person name="Wortman J.R."/>
            <person name="Knowles D.P. Jr."/>
            <person name="McElwain T.F."/>
            <person name="Nene V.M."/>
        </authorList>
    </citation>
    <scope>NUCLEOTIDE SEQUENCE [LARGE SCALE GENOMIC DNA]</scope>
    <source>
        <strain evidence="2">T2Bo</strain>
    </source>
</reference>
<protein>
    <submittedName>
        <fullName evidence="2">Spherical Body Protein 2 truncated copy 5 (SBP2)</fullName>
    </submittedName>
</protein>
<reference evidence="3" key="3">
    <citation type="journal article" date="2021" name="Int. J. Parasitol.">
        <title>Comparative analysis of gene expression between Babesia bovis blood stages and kinetes allowed by improved genome annotation.</title>
        <authorList>
            <person name="Ueti M.W."/>
            <person name="Johnson W.C."/>
            <person name="Kappmeyer L.S."/>
            <person name="Herndon D.R."/>
            <person name="Mousel M.R."/>
            <person name="Reif K.E."/>
            <person name="Taus N.S."/>
            <person name="Ifeonu O.O."/>
            <person name="Silva J.C."/>
            <person name="Suarez C.E."/>
            <person name="Brayton K.A."/>
        </authorList>
    </citation>
    <scope>NUCLEOTIDE SEQUENCE [LARGE SCALE GENOMIC DNA]</scope>
</reference>
<comment type="caution">
    <text evidence="2">The sequence shown here is derived from an EMBL/GenBank/DDBJ whole genome shotgun (WGS) entry which is preliminary data.</text>
</comment>
<dbReference type="InParanoid" id="A7ANL2"/>
<evidence type="ECO:0000313" key="2">
    <source>
        <dbReference type="EMBL" id="EDO08146.1"/>
    </source>
</evidence>
<reference evidence="3" key="2">
    <citation type="journal article" date="2020" name="Data Brief">
        <title>Transcriptome dataset of Babesia bovis life stages within vertebrate and invertebrate hosts.</title>
        <authorList>
            <person name="Ueti M.W."/>
            <person name="Johnson W.C."/>
            <person name="Kappmeyer L.S."/>
            <person name="Herndon D.R."/>
            <person name="Mousel M.R."/>
            <person name="Reif K.E."/>
            <person name="Taus N.S."/>
            <person name="Ifeonu O.O."/>
            <person name="Silva J.C."/>
            <person name="Suarez C.E."/>
            <person name="Brayton K.A."/>
        </authorList>
    </citation>
    <scope>NUCLEOTIDE SEQUENCE [LARGE SCALE GENOMIC DNA]</scope>
</reference>
<dbReference type="EMBL" id="AAXT01000001">
    <property type="protein sequence ID" value="EDO08146.1"/>
    <property type="molecule type" value="Genomic_DNA"/>
</dbReference>
<dbReference type="KEGG" id="bbo:BBOV_III005840"/>
<name>A7ANL2_BABBO</name>
<organism evidence="2 3">
    <name type="scientific">Babesia bovis</name>
    <dbReference type="NCBI Taxonomy" id="5865"/>
    <lineage>
        <taxon>Eukaryota</taxon>
        <taxon>Sar</taxon>
        <taxon>Alveolata</taxon>
        <taxon>Apicomplexa</taxon>
        <taxon>Aconoidasida</taxon>
        <taxon>Piroplasmida</taxon>
        <taxon>Babesiidae</taxon>
        <taxon>Babesia</taxon>
    </lineage>
</organism>
<dbReference type="Proteomes" id="UP000002173">
    <property type="component" value="Unassembled WGS sequence"/>
</dbReference>
<evidence type="ECO:0000313" key="3">
    <source>
        <dbReference type="Proteomes" id="UP000002173"/>
    </source>
</evidence>
<dbReference type="RefSeq" id="XP_001611714.1">
    <property type="nucleotide sequence ID" value="XM_001611664.1"/>
</dbReference>
<keyword evidence="3" id="KW-1185">Reference proteome</keyword>
<dbReference type="VEuPathDB" id="PiroplasmaDB:BBOV_III005840"/>
<dbReference type="GeneID" id="5479964"/>
<dbReference type="AlphaFoldDB" id="A7ANL2"/>
<dbReference type="Pfam" id="PF23528">
    <property type="entry name" value="Microp_apicomplexa_15"/>
    <property type="match status" value="1"/>
</dbReference>
<sequence>MEVARRNNGFRKVAKWIAGAIVVAGAASGNVLCDEVSEPQEAEVAEVKSEINVNEEINTEVKDSKRADVNVAEADITFEDPGKAYRRKVAAVTEEEKLLQAPDAVIFRNVVGRQYTNKEIDDLVDRSGLKGTKGVIQHELGVRKIKLLREMGKFNTILESLPKEIAEEAGNYATYDRLPADLAEKVKWNHFNKSFFGLMEKVPQDLANEMMGCDIYEGFPGELIFKIKEFLHPFDPSTVFIDDGKDEDMADNLETNVRIEIPSLKPLSNKPATAEQIYRVIRDYPPTTIGDSMDVEVSSPFNRFSRDEKRDDFSKSKAIKNFRKIINHITGYCLKLKDQAPYGDIYMAFEDASTIKLPVDIAAELASLPDDFRGLFPGAAVAPKTILYLGQLLTEGTHGRRPLSGRSRAVWDKHYETNTEALYDAISVI</sequence>
<accession>A7ANL2</accession>
<feature type="domain" description="Microprotein" evidence="1">
    <location>
        <begin position="142"/>
        <end position="209"/>
    </location>
</feature>
<evidence type="ECO:0000259" key="1">
    <source>
        <dbReference type="Pfam" id="PF23528"/>
    </source>
</evidence>
<gene>
    <name evidence="2" type="ORF">BBOV_III005840</name>
</gene>